<name>A0A2V4E790_9GAMM</name>
<evidence type="ECO:0000313" key="2">
    <source>
        <dbReference type="Proteomes" id="UP000247932"/>
    </source>
</evidence>
<accession>A0A2V4E790</accession>
<dbReference type="AlphaFoldDB" id="A0A2V4E790"/>
<organism evidence="1 2">
    <name type="scientific">Gilliamella apicola</name>
    <dbReference type="NCBI Taxonomy" id="1196095"/>
    <lineage>
        <taxon>Bacteria</taxon>
        <taxon>Pseudomonadati</taxon>
        <taxon>Pseudomonadota</taxon>
        <taxon>Gammaproteobacteria</taxon>
        <taxon>Orbales</taxon>
        <taxon>Orbaceae</taxon>
        <taxon>Gilliamella</taxon>
    </lineage>
</organism>
<keyword evidence="2" id="KW-1185">Reference proteome</keyword>
<proteinExistence type="predicted"/>
<gene>
    <name evidence="1" type="ORF">DKK70_09850</name>
</gene>
<dbReference type="RefSeq" id="WP_110433850.1">
    <property type="nucleotide sequence ID" value="NZ_QGLR01000012.1"/>
</dbReference>
<reference evidence="1 2" key="1">
    <citation type="submission" date="2018-05" db="EMBL/GenBank/DDBJ databases">
        <title>Reference genomes for bee gut microbiota database.</title>
        <authorList>
            <person name="Ellegaard K.M."/>
        </authorList>
    </citation>
    <scope>NUCLEOTIDE SEQUENCE [LARGE SCALE GENOMIC DNA]</scope>
    <source>
        <strain evidence="1 2">ESL0182</strain>
    </source>
</reference>
<sequence length="72" mass="7799">MYAYVYDSNAAVDPMGLSECGVHSDFDSGASFLMTGDAYDFFGKGKSHLARPDGQLVAPTSQLDDSLKKSKW</sequence>
<dbReference type="Proteomes" id="UP000247932">
    <property type="component" value="Unassembled WGS sequence"/>
</dbReference>
<dbReference type="EMBL" id="QGLR01000012">
    <property type="protein sequence ID" value="PXZ06284.1"/>
    <property type="molecule type" value="Genomic_DNA"/>
</dbReference>
<comment type="caution">
    <text evidence="1">The sequence shown here is derived from an EMBL/GenBank/DDBJ whole genome shotgun (WGS) entry which is preliminary data.</text>
</comment>
<protein>
    <submittedName>
        <fullName evidence="1">Uncharacterized protein</fullName>
    </submittedName>
</protein>
<evidence type="ECO:0000313" key="1">
    <source>
        <dbReference type="EMBL" id="PXZ06284.1"/>
    </source>
</evidence>